<keyword evidence="3" id="KW-1185">Reference proteome</keyword>
<protein>
    <submittedName>
        <fullName evidence="2">Uncharacterized protein</fullName>
    </submittedName>
</protein>
<sequence length="258" mass="28539">MEKQGVIGQRERETIKHGAACSSHTPPTPQLLNIRYDWGKRHFALLLYPLHSLIETRRDFGFGLAGRGEPIYCPFEEKEKVCVRERDAGSRAVSDSSGGGGGGGGSRDEGQFTVTPGIFVGERERKREGQREKRVRKEKENENAFSCLELREPLCSTVLFQHINAQSLVSICIRVSQLCSTPCVKARHHNTPPKLEHDLLRLCHSGLFASTIHRARLRDIPPPHPPRLVGPPPPFGPPPLLAPTTSGPLSPSLESPEE</sequence>
<accession>A0A8T2P4R2</accession>
<feature type="region of interest" description="Disordered" evidence="1">
    <location>
        <begin position="218"/>
        <end position="258"/>
    </location>
</feature>
<feature type="region of interest" description="Disordered" evidence="1">
    <location>
        <begin position="1"/>
        <end position="26"/>
    </location>
</feature>
<organism evidence="2 3">
    <name type="scientific">Albula glossodonta</name>
    <name type="common">roundjaw bonefish</name>
    <dbReference type="NCBI Taxonomy" id="121402"/>
    <lineage>
        <taxon>Eukaryota</taxon>
        <taxon>Metazoa</taxon>
        <taxon>Chordata</taxon>
        <taxon>Craniata</taxon>
        <taxon>Vertebrata</taxon>
        <taxon>Euteleostomi</taxon>
        <taxon>Actinopterygii</taxon>
        <taxon>Neopterygii</taxon>
        <taxon>Teleostei</taxon>
        <taxon>Albuliformes</taxon>
        <taxon>Albulidae</taxon>
        <taxon>Albula</taxon>
    </lineage>
</organism>
<evidence type="ECO:0000313" key="3">
    <source>
        <dbReference type="Proteomes" id="UP000824540"/>
    </source>
</evidence>
<dbReference type="EMBL" id="JAFBMS010000015">
    <property type="protein sequence ID" value="KAG9346696.1"/>
    <property type="molecule type" value="Genomic_DNA"/>
</dbReference>
<feature type="compositionally biased region" description="Basic and acidic residues" evidence="1">
    <location>
        <begin position="1"/>
        <end position="16"/>
    </location>
</feature>
<evidence type="ECO:0000313" key="2">
    <source>
        <dbReference type="EMBL" id="KAG9346696.1"/>
    </source>
</evidence>
<feature type="compositionally biased region" description="Low complexity" evidence="1">
    <location>
        <begin position="242"/>
        <end position="258"/>
    </location>
</feature>
<proteinExistence type="predicted"/>
<feature type="region of interest" description="Disordered" evidence="1">
    <location>
        <begin position="90"/>
        <end position="138"/>
    </location>
</feature>
<name>A0A8T2P4R2_9TELE</name>
<reference evidence="2" key="1">
    <citation type="thesis" date="2021" institute="BYU ScholarsArchive" country="Provo, UT, USA">
        <title>Applications of and Algorithms for Genome Assembly and Genomic Analyses with an Emphasis on Marine Teleosts.</title>
        <authorList>
            <person name="Pickett B.D."/>
        </authorList>
    </citation>
    <scope>NUCLEOTIDE SEQUENCE</scope>
    <source>
        <strain evidence="2">HI-2016</strain>
    </source>
</reference>
<feature type="compositionally biased region" description="Basic and acidic residues" evidence="1">
    <location>
        <begin position="121"/>
        <end position="138"/>
    </location>
</feature>
<gene>
    <name evidence="2" type="ORF">JZ751_007009</name>
</gene>
<dbReference type="AlphaFoldDB" id="A0A8T2P4R2"/>
<comment type="caution">
    <text evidence="2">The sequence shown here is derived from an EMBL/GenBank/DDBJ whole genome shotgun (WGS) entry which is preliminary data.</text>
</comment>
<evidence type="ECO:0000256" key="1">
    <source>
        <dbReference type="SAM" id="MobiDB-lite"/>
    </source>
</evidence>
<dbReference type="Proteomes" id="UP000824540">
    <property type="component" value="Unassembled WGS sequence"/>
</dbReference>
<feature type="compositionally biased region" description="Pro residues" evidence="1">
    <location>
        <begin position="220"/>
        <end position="241"/>
    </location>
</feature>